<evidence type="ECO:0000313" key="2">
    <source>
        <dbReference type="Proteomes" id="UP001525890"/>
    </source>
</evidence>
<name>A0ABT2MQT2_9CYAN</name>
<evidence type="ECO:0000313" key="1">
    <source>
        <dbReference type="EMBL" id="MCT7967070.1"/>
    </source>
</evidence>
<keyword evidence="2" id="KW-1185">Reference proteome</keyword>
<dbReference type="Proteomes" id="UP001525890">
    <property type="component" value="Unassembled WGS sequence"/>
</dbReference>
<protein>
    <submittedName>
        <fullName evidence="1">Uncharacterized protein</fullName>
    </submittedName>
</protein>
<reference evidence="1 2" key="1">
    <citation type="journal article" date="2022" name="Front. Microbiol.">
        <title>High genomic differentiation and limited gene flow indicate recent cryptic speciation within the genus Laspinema (cyanobacteria).</title>
        <authorList>
            <person name="Stanojkovic A."/>
            <person name="Skoupy S."/>
            <person name="Skaloud P."/>
            <person name="Dvorak P."/>
        </authorList>
    </citation>
    <scope>NUCLEOTIDE SEQUENCE [LARGE SCALE GENOMIC DNA]</scope>
    <source>
        <strain evidence="1 2">D2a</strain>
    </source>
</reference>
<dbReference type="RefSeq" id="WP_368006680.1">
    <property type="nucleotide sequence ID" value="NZ_JAMXFF010000016.1"/>
</dbReference>
<organism evidence="1 2">
    <name type="scientific">Laspinema palackyanum D2a</name>
    <dbReference type="NCBI Taxonomy" id="2953684"/>
    <lineage>
        <taxon>Bacteria</taxon>
        <taxon>Bacillati</taxon>
        <taxon>Cyanobacteriota</taxon>
        <taxon>Cyanophyceae</taxon>
        <taxon>Oscillatoriophycideae</taxon>
        <taxon>Oscillatoriales</taxon>
        <taxon>Laspinemataceae</taxon>
        <taxon>Laspinema</taxon>
        <taxon>Laspinema palackyanum</taxon>
    </lineage>
</organism>
<gene>
    <name evidence="1" type="ORF">NG799_12050</name>
</gene>
<sequence>MARFLGLDGPGVGGLARKTPFILSRTYSNRRSRPEHNLVLYLNLGRRRYGT</sequence>
<comment type="caution">
    <text evidence="1">The sequence shown here is derived from an EMBL/GenBank/DDBJ whole genome shotgun (WGS) entry which is preliminary data.</text>
</comment>
<accession>A0ABT2MQT2</accession>
<proteinExistence type="predicted"/>
<dbReference type="EMBL" id="JAMXFF010000016">
    <property type="protein sequence ID" value="MCT7967070.1"/>
    <property type="molecule type" value="Genomic_DNA"/>
</dbReference>